<evidence type="ECO:0000256" key="1">
    <source>
        <dbReference type="ARBA" id="ARBA00004967"/>
    </source>
</evidence>
<protein>
    <recommendedName>
        <fullName evidence="3 9">Argininosuccinate synthase</fullName>
        <ecNumber evidence="3 9">6.3.4.5</ecNumber>
    </recommendedName>
    <alternativeName>
        <fullName evidence="9">Citrulline--aspartate ligase</fullName>
    </alternativeName>
</protein>
<evidence type="ECO:0000259" key="11">
    <source>
        <dbReference type="Pfam" id="PF20979"/>
    </source>
</evidence>
<evidence type="ECO:0000256" key="3">
    <source>
        <dbReference type="ARBA" id="ARBA00012286"/>
    </source>
</evidence>
<feature type="binding site" evidence="9">
    <location>
        <begin position="23"/>
        <end position="31"/>
    </location>
    <ligand>
        <name>ATP</name>
        <dbReference type="ChEBI" id="CHEBI:30616"/>
    </ligand>
</feature>
<keyword evidence="7 9" id="KW-0547">Nucleotide-binding</keyword>
<feature type="binding site" evidence="9">
    <location>
        <position position="102"/>
    </location>
    <ligand>
        <name>L-citrulline</name>
        <dbReference type="ChEBI" id="CHEBI:57743"/>
    </ligand>
</feature>
<dbReference type="NCBIfam" id="TIGR00032">
    <property type="entry name" value="argG"/>
    <property type="match status" value="1"/>
</dbReference>
<dbReference type="Proteomes" id="UP000310263">
    <property type="component" value="Unassembled WGS sequence"/>
</dbReference>
<gene>
    <name evidence="9" type="primary">argG</name>
    <name evidence="12" type="ORF">E5334_07405</name>
</gene>
<comment type="catalytic activity">
    <reaction evidence="9">
        <text>L-citrulline + L-aspartate + ATP = 2-(N(omega)-L-arginino)succinate + AMP + diphosphate + H(+)</text>
        <dbReference type="Rhea" id="RHEA:10932"/>
        <dbReference type="ChEBI" id="CHEBI:15378"/>
        <dbReference type="ChEBI" id="CHEBI:29991"/>
        <dbReference type="ChEBI" id="CHEBI:30616"/>
        <dbReference type="ChEBI" id="CHEBI:33019"/>
        <dbReference type="ChEBI" id="CHEBI:57472"/>
        <dbReference type="ChEBI" id="CHEBI:57743"/>
        <dbReference type="ChEBI" id="CHEBI:456215"/>
        <dbReference type="EC" id="6.3.4.5"/>
    </reaction>
</comment>
<dbReference type="InterPro" id="IPR048268">
    <property type="entry name" value="Arginosuc_syn_C"/>
</dbReference>
<dbReference type="GO" id="GO:0006526">
    <property type="term" value="P:L-arginine biosynthetic process"/>
    <property type="evidence" value="ECO:0007669"/>
    <property type="project" value="UniProtKB-UniRule"/>
</dbReference>
<feature type="binding site" evidence="9">
    <location>
        <position position="139"/>
    </location>
    <ligand>
        <name>L-aspartate</name>
        <dbReference type="ChEBI" id="CHEBI:29991"/>
    </ligand>
</feature>
<dbReference type="AlphaFoldDB" id="A0A4S2EZ47"/>
<feature type="binding site" evidence="9">
    <location>
        <position position="134"/>
    </location>
    <ligand>
        <name>L-aspartate</name>
        <dbReference type="ChEBI" id="CHEBI:29991"/>
    </ligand>
</feature>
<feature type="binding site" evidence="9">
    <location>
        <position position="138"/>
    </location>
    <ligand>
        <name>L-citrulline</name>
        <dbReference type="ChEBI" id="CHEBI:57743"/>
    </ligand>
</feature>
<feature type="binding site" evidence="9">
    <location>
        <position position="288"/>
    </location>
    <ligand>
        <name>L-citrulline</name>
        <dbReference type="ChEBI" id="CHEBI:57743"/>
    </ligand>
</feature>
<dbReference type="EC" id="6.3.4.5" evidence="3 9"/>
<dbReference type="InterPro" id="IPR048267">
    <property type="entry name" value="Arginosuc_syn_N"/>
</dbReference>
<comment type="caution">
    <text evidence="9">Lacks conserved residue(s) required for the propagation of feature annotation.</text>
</comment>
<dbReference type="InterPro" id="IPR001518">
    <property type="entry name" value="Arginosuc_synth"/>
</dbReference>
<evidence type="ECO:0000259" key="10">
    <source>
        <dbReference type="Pfam" id="PF00764"/>
    </source>
</evidence>
<dbReference type="RefSeq" id="WP_136012950.1">
    <property type="nucleotide sequence ID" value="NZ_SRYE01000004.1"/>
</dbReference>
<dbReference type="CDD" id="cd01999">
    <property type="entry name" value="ASS"/>
    <property type="match status" value="1"/>
</dbReference>
<reference evidence="12 13" key="1">
    <citation type="submission" date="2019-04" db="EMBL/GenBank/DDBJ databases">
        <title>Microbes associate with the intestines of laboratory mice.</title>
        <authorList>
            <person name="Navarre W."/>
            <person name="Wong E."/>
            <person name="Huang K."/>
            <person name="Tropini C."/>
            <person name="Ng K."/>
            <person name="Yu B."/>
        </authorList>
    </citation>
    <scope>NUCLEOTIDE SEQUENCE [LARGE SCALE GENOMIC DNA]</scope>
    <source>
        <strain evidence="12 13">NM07_P-09</strain>
    </source>
</reference>
<feature type="binding site" evidence="9">
    <location>
        <position position="138"/>
    </location>
    <ligand>
        <name>L-aspartate</name>
        <dbReference type="ChEBI" id="CHEBI:29991"/>
    </ligand>
</feature>
<dbReference type="GO" id="GO:0000050">
    <property type="term" value="P:urea cycle"/>
    <property type="evidence" value="ECO:0007669"/>
    <property type="project" value="TreeGrafter"/>
</dbReference>
<accession>A0A4S2EZ47</accession>
<feature type="binding site" evidence="9">
    <location>
        <position position="132"/>
    </location>
    <ligand>
        <name>ATP</name>
        <dbReference type="ChEBI" id="CHEBI:30616"/>
    </ligand>
</feature>
<dbReference type="PANTHER" id="PTHR11587:SF2">
    <property type="entry name" value="ARGININOSUCCINATE SYNTHASE"/>
    <property type="match status" value="1"/>
</dbReference>
<keyword evidence="4 9" id="KW-0055">Arginine biosynthesis</keyword>
<feature type="domain" description="Arginosuccinate synthase C-terminal" evidence="11">
    <location>
        <begin position="190"/>
        <end position="408"/>
    </location>
</feature>
<dbReference type="GO" id="GO:0005524">
    <property type="term" value="F:ATP binding"/>
    <property type="evidence" value="ECO:0007669"/>
    <property type="project" value="UniProtKB-UniRule"/>
</dbReference>
<dbReference type="PROSITE" id="PS00564">
    <property type="entry name" value="ARGININOSUCCIN_SYN_1"/>
    <property type="match status" value="1"/>
</dbReference>
<dbReference type="Gene3D" id="1.20.5.470">
    <property type="entry name" value="Single helix bin"/>
    <property type="match status" value="1"/>
</dbReference>
<dbReference type="GO" id="GO:0005737">
    <property type="term" value="C:cytoplasm"/>
    <property type="evidence" value="ECO:0007669"/>
    <property type="project" value="UniProtKB-SubCell"/>
</dbReference>
<keyword evidence="5 9" id="KW-0436">Ligase</keyword>
<feature type="domain" description="Arginosuccinate synthase-like N-terminal" evidence="10">
    <location>
        <begin position="19"/>
        <end position="180"/>
    </location>
</feature>
<proteinExistence type="inferred from homology"/>
<evidence type="ECO:0000256" key="2">
    <source>
        <dbReference type="ARBA" id="ARBA00011881"/>
    </source>
</evidence>
<dbReference type="InterPro" id="IPR023434">
    <property type="entry name" value="Arginosuc_synth_type_1_subfam"/>
</dbReference>
<dbReference type="InterPro" id="IPR018223">
    <property type="entry name" value="Arginosuc_synth_CS"/>
</dbReference>
<keyword evidence="9" id="KW-0963">Cytoplasm</keyword>
<dbReference type="FunFam" id="3.40.50.620:FF:000019">
    <property type="entry name" value="Argininosuccinate synthase"/>
    <property type="match status" value="1"/>
</dbReference>
<evidence type="ECO:0000256" key="8">
    <source>
        <dbReference type="ARBA" id="ARBA00022840"/>
    </source>
</evidence>
<dbReference type="PANTHER" id="PTHR11587">
    <property type="entry name" value="ARGININOSUCCINATE SYNTHASE"/>
    <property type="match status" value="1"/>
</dbReference>
<dbReference type="Pfam" id="PF20979">
    <property type="entry name" value="Arginosuc_syn_C"/>
    <property type="match status" value="1"/>
</dbReference>
<keyword evidence="8 9" id="KW-0067">ATP-binding</keyword>
<feature type="binding site" evidence="9">
    <location>
        <position position="276"/>
    </location>
    <ligand>
        <name>L-citrulline</name>
        <dbReference type="ChEBI" id="CHEBI:57743"/>
    </ligand>
</feature>
<comment type="pathway">
    <text evidence="1 9">Amino-acid biosynthesis; L-arginine biosynthesis; L-arginine from L-ornithine and carbamoyl phosphate: step 2/3.</text>
</comment>
<dbReference type="Gene3D" id="3.40.50.620">
    <property type="entry name" value="HUPs"/>
    <property type="match status" value="1"/>
</dbReference>
<feature type="binding site" evidence="9">
    <location>
        <position position="142"/>
    </location>
    <ligand>
        <name>L-citrulline</name>
        <dbReference type="ChEBI" id="CHEBI:57743"/>
    </ligand>
</feature>
<comment type="subunit">
    <text evidence="2 9">Homotetramer.</text>
</comment>
<dbReference type="GO" id="GO:0004055">
    <property type="term" value="F:argininosuccinate synthase activity"/>
    <property type="evidence" value="ECO:0007669"/>
    <property type="project" value="UniProtKB-UniRule"/>
</dbReference>
<evidence type="ECO:0000313" key="13">
    <source>
        <dbReference type="Proteomes" id="UP000310263"/>
    </source>
</evidence>
<evidence type="ECO:0000256" key="4">
    <source>
        <dbReference type="ARBA" id="ARBA00022571"/>
    </source>
</evidence>
<comment type="subcellular location">
    <subcellularLocation>
        <location evidence="9">Cytoplasm</location>
    </subcellularLocation>
</comment>
<evidence type="ECO:0000256" key="7">
    <source>
        <dbReference type="ARBA" id="ARBA00022741"/>
    </source>
</evidence>
<dbReference type="PROSITE" id="PS00565">
    <property type="entry name" value="ARGININOSUCCIN_SYN_2"/>
    <property type="match status" value="1"/>
</dbReference>
<dbReference type="SUPFAM" id="SSF52402">
    <property type="entry name" value="Adenine nucleotide alpha hydrolases-like"/>
    <property type="match status" value="1"/>
</dbReference>
<keyword evidence="13" id="KW-1185">Reference proteome</keyword>
<dbReference type="Gene3D" id="3.90.1260.10">
    <property type="entry name" value="Argininosuccinate synthetase, chain A, domain 2"/>
    <property type="match status" value="1"/>
</dbReference>
<dbReference type="OrthoDB" id="9801641at2"/>
<comment type="similarity">
    <text evidence="9">Belongs to the argininosuccinate synthase family. Type 1 subfamily.</text>
</comment>
<name>A0A4S2EZ47_9ACTN</name>
<keyword evidence="6 9" id="KW-0028">Amino-acid biosynthesis</keyword>
<evidence type="ECO:0000256" key="9">
    <source>
        <dbReference type="HAMAP-Rule" id="MF_00005"/>
    </source>
</evidence>
<dbReference type="FunFam" id="3.90.1260.10:FF:000007">
    <property type="entry name" value="Argininosuccinate synthase"/>
    <property type="match status" value="1"/>
</dbReference>
<dbReference type="UniPathway" id="UPA00068">
    <property type="reaction ID" value="UER00113"/>
</dbReference>
<evidence type="ECO:0000256" key="6">
    <source>
        <dbReference type="ARBA" id="ARBA00022605"/>
    </source>
</evidence>
<comment type="caution">
    <text evidence="12">The sequence shown here is derived from an EMBL/GenBank/DDBJ whole genome shotgun (WGS) entry which is preliminary data.</text>
</comment>
<dbReference type="GO" id="GO:0000053">
    <property type="term" value="P:argininosuccinate metabolic process"/>
    <property type="evidence" value="ECO:0007669"/>
    <property type="project" value="TreeGrafter"/>
</dbReference>
<dbReference type="EMBL" id="SRYE01000004">
    <property type="protein sequence ID" value="TGY61818.1"/>
    <property type="molecule type" value="Genomic_DNA"/>
</dbReference>
<evidence type="ECO:0000313" key="12">
    <source>
        <dbReference type="EMBL" id="TGY61818.1"/>
    </source>
</evidence>
<dbReference type="SUPFAM" id="SSF69864">
    <property type="entry name" value="Argininosuccinate synthetase, C-terminal domain"/>
    <property type="match status" value="1"/>
</dbReference>
<dbReference type="InterPro" id="IPR024074">
    <property type="entry name" value="AS_cat/multimer_dom_body"/>
</dbReference>
<dbReference type="HAMAP" id="MF_00005">
    <property type="entry name" value="Arg_succ_synth_type1"/>
    <property type="match status" value="1"/>
</dbReference>
<dbReference type="Pfam" id="PF00764">
    <property type="entry name" value="Arginosuc_synth"/>
    <property type="match status" value="1"/>
</dbReference>
<dbReference type="InterPro" id="IPR014729">
    <property type="entry name" value="Rossmann-like_a/b/a_fold"/>
</dbReference>
<sequence length="448" mass="48565">MTHTATASTAAQTSAPKGKVVLAYSGGLDTSCLIPWLQEQGYEVVTAIAALGQPGSSDIDAIAQKAISLGAVASYAIDMREEFTEDVCACAIKANALYENKYPLLSALSRPVICKHMVDIAHKEGAVAIAHGCTGKGNDQVRFELECKALDPSLEILGPVRDWDLLTRSQEIEYCADHGIFIEVTKESPYSIDENVWGRAIECGVLENPWNEPPADAWVMTADPLEAPDQPVDIVISFEAGKPCALNGEKLGMLELITKLNHIAGEAGFGRIDMIEDRVIGIKSRECYEQPAALTLIKAHQALESLCLPGDVLNTKLELEHQWAKQVYSGLWYSPLKDALDAFFEATQKTVTGDVRLRLYKGSCTVIGTKSAHSMYDFGLATYDEGDTYDRTAAKGFMDLFGLPNKVWAQRSLEELAESADATDAFLHTPLVLSVEAAGAPAQVKSFS</sequence>
<dbReference type="NCBIfam" id="NF001770">
    <property type="entry name" value="PRK00509.1"/>
    <property type="match status" value="1"/>
</dbReference>
<organism evidence="12 13">
    <name type="scientific">Muricaecibacterium torontonense</name>
    <dbReference type="NCBI Taxonomy" id="3032871"/>
    <lineage>
        <taxon>Bacteria</taxon>
        <taxon>Bacillati</taxon>
        <taxon>Actinomycetota</taxon>
        <taxon>Coriobacteriia</taxon>
        <taxon>Coriobacteriales</taxon>
        <taxon>Atopobiaceae</taxon>
        <taxon>Muricaecibacterium</taxon>
    </lineage>
</organism>
<feature type="binding site" evidence="9">
    <location>
        <position position="191"/>
    </location>
    <ligand>
        <name>L-citrulline</name>
        <dbReference type="ChEBI" id="CHEBI:57743"/>
    </ligand>
</feature>
<feature type="binding site" evidence="9">
    <location>
        <position position="49"/>
    </location>
    <ligand>
        <name>ATP</name>
        <dbReference type="ChEBI" id="CHEBI:30616"/>
    </ligand>
</feature>
<evidence type="ECO:0000256" key="5">
    <source>
        <dbReference type="ARBA" id="ARBA00022598"/>
    </source>
</evidence>